<sequence length="184" mass="19359">MKIKKVFLAGAAVFAATTVLGTTGVYAAEDKTVSDTTVTYNNQSVVPGDSGVWGIVIPTAVSFSDGAGEKQNFSVELVGVNGYELDDLHADLRVQVSATSQEGYKLSDGKGNTADYEVSYTKTNSQQAITTGTSTAKSKTQVAELSKTTAKSDATATLKRKPTVKGAYKDKIKYSIAHTGSELK</sequence>
<evidence type="ECO:0000313" key="3">
    <source>
        <dbReference type="Proteomes" id="UP001523566"/>
    </source>
</evidence>
<comment type="caution">
    <text evidence="2">The sequence shown here is derived from an EMBL/GenBank/DDBJ whole genome shotgun (WGS) entry which is preliminary data.</text>
</comment>
<evidence type="ECO:0000256" key="1">
    <source>
        <dbReference type="SAM" id="SignalP"/>
    </source>
</evidence>
<evidence type="ECO:0000313" key="2">
    <source>
        <dbReference type="EMBL" id="MCP1100864.1"/>
    </source>
</evidence>
<dbReference type="Proteomes" id="UP001523566">
    <property type="component" value="Unassembled WGS sequence"/>
</dbReference>
<name>A0ABT1E4U4_9FIRM</name>
<gene>
    <name evidence="2" type="ORF">NK125_00350</name>
</gene>
<organism evidence="2 3">
    <name type="scientific">Aequitasia blattaphilus</name>
    <dbReference type="NCBI Taxonomy" id="2949332"/>
    <lineage>
        <taxon>Bacteria</taxon>
        <taxon>Bacillati</taxon>
        <taxon>Bacillota</taxon>
        <taxon>Clostridia</taxon>
        <taxon>Lachnospirales</taxon>
        <taxon>Lachnospiraceae</taxon>
        <taxon>Aequitasia</taxon>
    </lineage>
</organism>
<proteinExistence type="predicted"/>
<protein>
    <submittedName>
        <fullName evidence="2">Uncharacterized protein</fullName>
    </submittedName>
</protein>
<feature type="signal peptide" evidence="1">
    <location>
        <begin position="1"/>
        <end position="27"/>
    </location>
</feature>
<keyword evidence="1" id="KW-0732">Signal</keyword>
<accession>A0ABT1E4U4</accession>
<dbReference type="RefSeq" id="WP_262064652.1">
    <property type="nucleotide sequence ID" value="NZ_JAMXOD010000001.1"/>
</dbReference>
<keyword evidence="3" id="KW-1185">Reference proteome</keyword>
<dbReference type="EMBL" id="JAMZFW010000001">
    <property type="protein sequence ID" value="MCP1100864.1"/>
    <property type="molecule type" value="Genomic_DNA"/>
</dbReference>
<feature type="chain" id="PRO_5047254172" evidence="1">
    <location>
        <begin position="28"/>
        <end position="184"/>
    </location>
</feature>
<reference evidence="2 3" key="1">
    <citation type="journal article" date="2022" name="Genome Biol. Evol.">
        <title>Host diet, physiology and behaviors set the stage for Lachnospiraceae cladogenesis.</title>
        <authorList>
            <person name="Vera-Ponce De Leon A."/>
            <person name="Schneider M."/>
            <person name="Jahnes B.C."/>
            <person name="Sadowski V."/>
            <person name="Camuy-Velez L.A."/>
            <person name="Duan J."/>
            <person name="Sabree Z.L."/>
        </authorList>
    </citation>
    <scope>NUCLEOTIDE SEQUENCE [LARGE SCALE GENOMIC DNA]</scope>
    <source>
        <strain evidence="2 3">PAL113</strain>
    </source>
</reference>